<evidence type="ECO:0008006" key="3">
    <source>
        <dbReference type="Google" id="ProtNLM"/>
    </source>
</evidence>
<proteinExistence type="predicted"/>
<name>A0A4R6YIB4_9HYPH</name>
<keyword evidence="2" id="KW-1185">Reference proteome</keyword>
<protein>
    <recommendedName>
        <fullName evidence="3">HicB family protein</fullName>
    </recommendedName>
</protein>
<accession>A0A4R6YIB4</accession>
<evidence type="ECO:0000313" key="2">
    <source>
        <dbReference type="Proteomes" id="UP000294958"/>
    </source>
</evidence>
<dbReference type="AlphaFoldDB" id="A0A4R6YIB4"/>
<dbReference type="RefSeq" id="WP_133674853.1">
    <property type="nucleotide sequence ID" value="NZ_SNZF01000005.1"/>
</dbReference>
<dbReference type="OrthoDB" id="573854at2"/>
<reference evidence="1 2" key="1">
    <citation type="submission" date="2019-03" db="EMBL/GenBank/DDBJ databases">
        <title>Genomic Encyclopedia of Type Strains, Phase IV (KMG-IV): sequencing the most valuable type-strain genomes for metagenomic binning, comparative biology and taxonomic classification.</title>
        <authorList>
            <person name="Goeker M."/>
        </authorList>
    </citation>
    <scope>NUCLEOTIDE SEQUENCE [LARGE SCALE GENOMIC DNA]</scope>
    <source>
        <strain evidence="1 2">DSM 11603</strain>
    </source>
</reference>
<dbReference type="Proteomes" id="UP000294958">
    <property type="component" value="Unassembled WGS sequence"/>
</dbReference>
<organism evidence="1 2">
    <name type="scientific">Aquamicrobium defluvii</name>
    <dbReference type="NCBI Taxonomy" id="69279"/>
    <lineage>
        <taxon>Bacteria</taxon>
        <taxon>Pseudomonadati</taxon>
        <taxon>Pseudomonadota</taxon>
        <taxon>Alphaproteobacteria</taxon>
        <taxon>Hyphomicrobiales</taxon>
        <taxon>Phyllobacteriaceae</taxon>
        <taxon>Aquamicrobium</taxon>
    </lineage>
</organism>
<sequence>MKQTYRVVGIKDGDVFVVQALELDVSAQGRSFDEALDRLKIALIAEEKEALASGRDVNEVVGPAPKMFHDLYEDRPQYREKLVA</sequence>
<gene>
    <name evidence="1" type="ORF">DES43_105196</name>
</gene>
<dbReference type="EMBL" id="SNZF01000005">
    <property type="protein sequence ID" value="TDR36529.1"/>
    <property type="molecule type" value="Genomic_DNA"/>
</dbReference>
<evidence type="ECO:0000313" key="1">
    <source>
        <dbReference type="EMBL" id="TDR36529.1"/>
    </source>
</evidence>
<comment type="caution">
    <text evidence="1">The sequence shown here is derived from an EMBL/GenBank/DDBJ whole genome shotgun (WGS) entry which is preliminary data.</text>
</comment>